<dbReference type="Proteomes" id="UP001140502">
    <property type="component" value="Unassembled WGS sequence"/>
</dbReference>
<comment type="caution">
    <text evidence="3">The sequence shown here is derived from an EMBL/GenBank/DDBJ whole genome shotgun (WGS) entry which is preliminary data.</text>
</comment>
<organism evidence="3 4">
    <name type="scientific">Fusarium piperis</name>
    <dbReference type="NCBI Taxonomy" id="1435070"/>
    <lineage>
        <taxon>Eukaryota</taxon>
        <taxon>Fungi</taxon>
        <taxon>Dikarya</taxon>
        <taxon>Ascomycota</taxon>
        <taxon>Pezizomycotina</taxon>
        <taxon>Sordariomycetes</taxon>
        <taxon>Hypocreomycetidae</taxon>
        <taxon>Hypocreales</taxon>
        <taxon>Nectriaceae</taxon>
        <taxon>Fusarium</taxon>
        <taxon>Fusarium solani species complex</taxon>
    </lineage>
</organism>
<dbReference type="EMBL" id="JAPEUR010000029">
    <property type="protein sequence ID" value="KAJ4327175.1"/>
    <property type="molecule type" value="Genomic_DNA"/>
</dbReference>
<feature type="compositionally biased region" description="Polar residues" evidence="1">
    <location>
        <begin position="22"/>
        <end position="33"/>
    </location>
</feature>
<accession>A0A9W8WJM8</accession>
<evidence type="ECO:0000313" key="4">
    <source>
        <dbReference type="Proteomes" id="UP001140502"/>
    </source>
</evidence>
<feature type="region of interest" description="Disordered" evidence="1">
    <location>
        <begin position="14"/>
        <end position="37"/>
    </location>
</feature>
<protein>
    <recommendedName>
        <fullName evidence="2">Cytidyltransferase-like domain-containing protein</fullName>
    </recommendedName>
</protein>
<dbReference type="InterPro" id="IPR014729">
    <property type="entry name" value="Rossmann-like_a/b/a_fold"/>
</dbReference>
<sequence>MALPRLGDYAERVQFDGEDATKSSNRPFNNGSAKNPPLIRPRGINRILLYPGSFNPPHQGHLNLLRYVVENAGEDLHIIGAIIIMTDETRLEDKLCQEENPLILTRKERVRLWRGDGIPVDWAWVYDGSEASWAEFRSQLVKEFRKDRLDVKFILLGGPDAISAEGTYNPKYWNCPDSITSDVSRPVDFRYPNTLRQIAGFSMWEKPSYDRRRLEQEIRAKMRGKPAQATEQAVARAFANISAVSICRRLRKPKGVVRFVPCNLEQRPNDAPSSTKIRQIIKTSPKESLEEVLKGIALNPKFLVEYVAKRPQLTQAMGKEKGKMEEKPVKDWFDVEKQIVW</sequence>
<evidence type="ECO:0000256" key="1">
    <source>
        <dbReference type="SAM" id="MobiDB-lite"/>
    </source>
</evidence>
<name>A0A9W8WJM8_9HYPO</name>
<reference evidence="3" key="1">
    <citation type="submission" date="2022-10" db="EMBL/GenBank/DDBJ databases">
        <title>Tapping the CABI collections for fungal endophytes: first genome assemblies for Collariella, Neodidymelliopsis, Ascochyta clinopodiicola, Didymella pomorum, Didymosphaeria variabile, Neocosmospora piperis and Neocucurbitaria cava.</title>
        <authorList>
            <person name="Hill R."/>
        </authorList>
    </citation>
    <scope>NUCLEOTIDE SEQUENCE</scope>
    <source>
        <strain evidence="3">IMI 366586</strain>
    </source>
</reference>
<dbReference type="SUPFAM" id="SSF52374">
    <property type="entry name" value="Nucleotidylyl transferase"/>
    <property type="match status" value="1"/>
</dbReference>
<dbReference type="Pfam" id="PF01467">
    <property type="entry name" value="CTP_transf_like"/>
    <property type="match status" value="1"/>
</dbReference>
<dbReference type="OrthoDB" id="3558741at2759"/>
<gene>
    <name evidence="3" type="ORF">N0V84_002437</name>
</gene>
<keyword evidence="4" id="KW-1185">Reference proteome</keyword>
<dbReference type="GO" id="GO:0003824">
    <property type="term" value="F:catalytic activity"/>
    <property type="evidence" value="ECO:0007669"/>
    <property type="project" value="InterPro"/>
</dbReference>
<dbReference type="AlphaFoldDB" id="A0A9W8WJM8"/>
<proteinExistence type="predicted"/>
<dbReference type="InterPro" id="IPR004821">
    <property type="entry name" value="Cyt_trans-like"/>
</dbReference>
<evidence type="ECO:0000259" key="2">
    <source>
        <dbReference type="Pfam" id="PF01467"/>
    </source>
</evidence>
<feature type="domain" description="Cytidyltransferase-like" evidence="2">
    <location>
        <begin position="49"/>
        <end position="125"/>
    </location>
</feature>
<dbReference type="Gene3D" id="3.40.50.620">
    <property type="entry name" value="HUPs"/>
    <property type="match status" value="1"/>
</dbReference>
<evidence type="ECO:0000313" key="3">
    <source>
        <dbReference type="EMBL" id="KAJ4327175.1"/>
    </source>
</evidence>